<evidence type="ECO:0000313" key="2">
    <source>
        <dbReference type="Proteomes" id="UP000192247"/>
    </source>
</evidence>
<protein>
    <submittedName>
        <fullName evidence="1">Uncharacterized protein</fullName>
    </submittedName>
</protein>
<proteinExistence type="predicted"/>
<comment type="caution">
    <text evidence="1">The sequence shown here is derived from an EMBL/GenBank/DDBJ whole genome shotgun (WGS) entry which is preliminary data.</text>
</comment>
<dbReference type="EMBL" id="MNPL01007276">
    <property type="protein sequence ID" value="OQR74843.1"/>
    <property type="molecule type" value="Genomic_DNA"/>
</dbReference>
<dbReference type="InParanoid" id="A0A1V9XN47"/>
<reference evidence="1 2" key="1">
    <citation type="journal article" date="2017" name="Gigascience">
        <title>Draft genome of the honey bee ectoparasitic mite, Tropilaelaps mercedesae, is shaped by the parasitic life history.</title>
        <authorList>
            <person name="Dong X."/>
            <person name="Armstrong S.D."/>
            <person name="Xia D."/>
            <person name="Makepeace B.L."/>
            <person name="Darby A.C."/>
            <person name="Kadowaki T."/>
        </authorList>
    </citation>
    <scope>NUCLEOTIDE SEQUENCE [LARGE SCALE GENOMIC DNA]</scope>
    <source>
        <strain evidence="1">Wuxi-XJTLU</strain>
    </source>
</reference>
<name>A0A1V9XN47_9ACAR</name>
<dbReference type="Proteomes" id="UP000192247">
    <property type="component" value="Unassembled WGS sequence"/>
</dbReference>
<accession>A0A1V9XN47</accession>
<dbReference type="AlphaFoldDB" id="A0A1V9XN47"/>
<keyword evidence="2" id="KW-1185">Reference proteome</keyword>
<evidence type="ECO:0000313" key="1">
    <source>
        <dbReference type="EMBL" id="OQR74843.1"/>
    </source>
</evidence>
<gene>
    <name evidence="1" type="ORF">BIW11_08810</name>
</gene>
<organism evidence="1 2">
    <name type="scientific">Tropilaelaps mercedesae</name>
    <dbReference type="NCBI Taxonomy" id="418985"/>
    <lineage>
        <taxon>Eukaryota</taxon>
        <taxon>Metazoa</taxon>
        <taxon>Ecdysozoa</taxon>
        <taxon>Arthropoda</taxon>
        <taxon>Chelicerata</taxon>
        <taxon>Arachnida</taxon>
        <taxon>Acari</taxon>
        <taxon>Parasitiformes</taxon>
        <taxon>Mesostigmata</taxon>
        <taxon>Gamasina</taxon>
        <taxon>Dermanyssoidea</taxon>
        <taxon>Laelapidae</taxon>
        <taxon>Tropilaelaps</taxon>
    </lineage>
</organism>
<sequence length="98" mass="10933">MVMLLSELPQGNPQVGCVSLDCDFGLLLKQLRQRRQLDRTQSYFLALLSCGKIQAELYDPSAAQSAAAWMESFIKALGPDAKLSVRIHRNKVLARLDN</sequence>